<keyword evidence="2 4" id="KW-0413">Isomerase</keyword>
<dbReference type="Pfam" id="PF02567">
    <property type="entry name" value="PhzC-PhzF"/>
    <property type="match status" value="1"/>
</dbReference>
<evidence type="ECO:0000256" key="3">
    <source>
        <dbReference type="PIRSR" id="PIRSR016184-1"/>
    </source>
</evidence>
<dbReference type="InterPro" id="IPR003719">
    <property type="entry name" value="Phenazine_PhzF-like"/>
</dbReference>
<feature type="active site" evidence="3">
    <location>
        <position position="46"/>
    </location>
</feature>
<dbReference type="NCBIfam" id="TIGR00654">
    <property type="entry name" value="PhzF_family"/>
    <property type="match status" value="1"/>
</dbReference>
<name>A0A0P7BG70_9BACT</name>
<dbReference type="STRING" id="1605367.AFM12_04965"/>
<dbReference type="SUPFAM" id="SSF54506">
    <property type="entry name" value="Diaminopimelate epimerase-like"/>
    <property type="match status" value="1"/>
</dbReference>
<dbReference type="EMBL" id="LGTQ01000005">
    <property type="protein sequence ID" value="KPM49920.1"/>
    <property type="molecule type" value="Genomic_DNA"/>
</dbReference>
<evidence type="ECO:0000256" key="2">
    <source>
        <dbReference type="ARBA" id="ARBA00023235"/>
    </source>
</evidence>
<dbReference type="AlphaFoldDB" id="A0A0P7BG70"/>
<dbReference type="GO" id="GO:0016853">
    <property type="term" value="F:isomerase activity"/>
    <property type="evidence" value="ECO:0007669"/>
    <property type="project" value="UniProtKB-KW"/>
</dbReference>
<gene>
    <name evidence="4" type="ORF">AFM12_04965</name>
</gene>
<evidence type="ECO:0000313" key="5">
    <source>
        <dbReference type="Proteomes" id="UP000050454"/>
    </source>
</evidence>
<comment type="caution">
    <text evidence="4">The sequence shown here is derived from an EMBL/GenBank/DDBJ whole genome shotgun (WGS) entry which is preliminary data.</text>
</comment>
<dbReference type="PIRSF" id="PIRSF016184">
    <property type="entry name" value="PhzC_PhzF"/>
    <property type="match status" value="1"/>
</dbReference>
<dbReference type="PATRIC" id="fig|1605367.3.peg.2343"/>
<reference evidence="4 5" key="1">
    <citation type="submission" date="2015-07" db="EMBL/GenBank/DDBJ databases">
        <title>The draft genome sequence of Leadbetterella sp. JN14-9.</title>
        <authorList>
            <person name="Liu Y."/>
            <person name="Du J."/>
            <person name="Shao Z."/>
        </authorList>
    </citation>
    <scope>NUCLEOTIDE SEQUENCE [LARGE SCALE GENOMIC DNA]</scope>
    <source>
        <strain evidence="4 5">JN14-9</strain>
    </source>
</reference>
<proteinExistence type="inferred from homology"/>
<dbReference type="Gene3D" id="3.10.310.10">
    <property type="entry name" value="Diaminopimelate Epimerase, Chain A, domain 1"/>
    <property type="match status" value="2"/>
</dbReference>
<dbReference type="GO" id="GO:0005737">
    <property type="term" value="C:cytoplasm"/>
    <property type="evidence" value="ECO:0007669"/>
    <property type="project" value="TreeGrafter"/>
</dbReference>
<dbReference type="OrthoDB" id="9788221at2"/>
<evidence type="ECO:0000256" key="1">
    <source>
        <dbReference type="ARBA" id="ARBA00008270"/>
    </source>
</evidence>
<accession>A0A0P7BG70</accession>
<dbReference type="PANTHER" id="PTHR13774:SF17">
    <property type="entry name" value="PHENAZINE BIOSYNTHESIS-LIKE DOMAIN-CONTAINING PROTEIN"/>
    <property type="match status" value="1"/>
</dbReference>
<evidence type="ECO:0000313" key="4">
    <source>
        <dbReference type="EMBL" id="KPM49920.1"/>
    </source>
</evidence>
<comment type="similarity">
    <text evidence="1">Belongs to the PhzF family.</text>
</comment>
<dbReference type="PANTHER" id="PTHR13774">
    <property type="entry name" value="PHENAZINE BIOSYNTHESIS PROTEIN"/>
    <property type="match status" value="1"/>
</dbReference>
<dbReference type="RefSeq" id="WP_055144492.1">
    <property type="nucleotide sequence ID" value="NZ_JXSZ01000005.1"/>
</dbReference>
<protein>
    <submittedName>
        <fullName evidence="4">Isomerase</fullName>
    </submittedName>
</protein>
<organism evidence="4 5">
    <name type="scientific">Jiulongibacter sediminis</name>
    <dbReference type="NCBI Taxonomy" id="1605367"/>
    <lineage>
        <taxon>Bacteria</taxon>
        <taxon>Pseudomonadati</taxon>
        <taxon>Bacteroidota</taxon>
        <taxon>Cytophagia</taxon>
        <taxon>Cytophagales</taxon>
        <taxon>Leadbetterellaceae</taxon>
        <taxon>Jiulongibacter</taxon>
    </lineage>
</organism>
<dbReference type="Proteomes" id="UP000050454">
    <property type="component" value="Unassembled WGS sequence"/>
</dbReference>
<keyword evidence="5" id="KW-1185">Reference proteome</keyword>
<sequence length="260" mass="28908">MKLPIYQADAFTDTVFGGNPAAIVPLKEWISDDLMQKIALENNLSETAYLVENNNRFHIRWFTPAVEVDLCGHATLAAAHILFEELGYAGDIIFFDSKSGELTVKKERDLLTLDFPATKPTKAEIPSELVDGFNIKPEITLKANEDYFFVFRNETEIRNLDPVFAKLKKVKSRGIICTAKGDEVDFVSRFFAPAAGIDEDPVTGSAHTKLAPYWSEILGKQTMNAHQISARLGKLECTMKGDRVLISGMAVSYLKGEITV</sequence>